<dbReference type="AlphaFoldDB" id="A0A024TKY4"/>
<dbReference type="STRING" id="157072.A0A024TKY4"/>
<proteinExistence type="predicted"/>
<dbReference type="EMBL" id="KI913984">
    <property type="protein sequence ID" value="ETV94703.1"/>
    <property type="molecule type" value="Genomic_DNA"/>
</dbReference>
<gene>
    <name evidence="2" type="ORF">H310_11678</name>
</gene>
<organism evidence="2">
    <name type="scientific">Aphanomyces invadans</name>
    <dbReference type="NCBI Taxonomy" id="157072"/>
    <lineage>
        <taxon>Eukaryota</taxon>
        <taxon>Sar</taxon>
        <taxon>Stramenopiles</taxon>
        <taxon>Oomycota</taxon>
        <taxon>Saprolegniomycetes</taxon>
        <taxon>Saprolegniales</taxon>
        <taxon>Verrucalvaceae</taxon>
        <taxon>Aphanomyces</taxon>
    </lineage>
</organism>
<reference evidence="2" key="1">
    <citation type="submission" date="2013-12" db="EMBL/GenBank/DDBJ databases">
        <title>The Genome Sequence of Aphanomyces invadans NJM9701.</title>
        <authorList>
            <consortium name="The Broad Institute Genomics Platform"/>
            <person name="Russ C."/>
            <person name="Tyler B."/>
            <person name="van West P."/>
            <person name="Dieguez-Uribeondo J."/>
            <person name="Young S.K."/>
            <person name="Zeng Q."/>
            <person name="Gargeya S."/>
            <person name="Fitzgerald M."/>
            <person name="Abouelleil A."/>
            <person name="Alvarado L."/>
            <person name="Chapman S.B."/>
            <person name="Gainer-Dewar J."/>
            <person name="Goldberg J."/>
            <person name="Griggs A."/>
            <person name="Gujja S."/>
            <person name="Hansen M."/>
            <person name="Howarth C."/>
            <person name="Imamovic A."/>
            <person name="Ireland A."/>
            <person name="Larimer J."/>
            <person name="McCowan C."/>
            <person name="Murphy C."/>
            <person name="Pearson M."/>
            <person name="Poon T.W."/>
            <person name="Priest M."/>
            <person name="Roberts A."/>
            <person name="Saif S."/>
            <person name="Shea T."/>
            <person name="Sykes S."/>
            <person name="Wortman J."/>
            <person name="Nusbaum C."/>
            <person name="Birren B."/>
        </authorList>
    </citation>
    <scope>NUCLEOTIDE SEQUENCE [LARGE SCALE GENOMIC DNA]</scope>
    <source>
        <strain evidence="2">NJM9701</strain>
    </source>
</reference>
<protein>
    <recommendedName>
        <fullName evidence="1">U-box domain-containing protein</fullName>
    </recommendedName>
</protein>
<dbReference type="InterPro" id="IPR052085">
    <property type="entry name" value="WD-SAM-U-box"/>
</dbReference>
<name>A0A024TKY4_9STRA</name>
<dbReference type="OrthoDB" id="10064100at2759"/>
<dbReference type="InterPro" id="IPR003613">
    <property type="entry name" value="Ubox_domain"/>
</dbReference>
<dbReference type="GO" id="GO:0004842">
    <property type="term" value="F:ubiquitin-protein transferase activity"/>
    <property type="evidence" value="ECO:0007669"/>
    <property type="project" value="InterPro"/>
</dbReference>
<sequence>MPRQALESFVCPISQEVMKDPVVACDGHSYERDDIETWFEQKVTSPATNAPLPSSRLVPNHTLRLAIQEYARHGALPPLSSTLSAFCCPIGKATMVDPVVAADGYSYDRNNIQDRKVFLGMFTKRSKSPLTNHRLNLRQVVPNHALKAAIAEFNGKLTQSDGSPMVYPIEYPPPSPPLPVVFYTNNPPPRPSTNLSPNQPPSVYRVSRETSVLWSQDSHDTMPPELVRPLPVDALLVGLVDNNAPFVEVDGDAFGSLVDTAYVSLGDLELVEAMEVRMRFCLGRRTPLALWPTVSTAHVLAWMDMGDVVESEAVVLDATGQAFHRCHETKCWLRIDEDARLLTS</sequence>
<dbReference type="SMART" id="SM00504">
    <property type="entry name" value="Ubox"/>
    <property type="match status" value="2"/>
</dbReference>
<dbReference type="PROSITE" id="PS51698">
    <property type="entry name" value="U_BOX"/>
    <property type="match status" value="2"/>
</dbReference>
<dbReference type="PANTHER" id="PTHR46573">
    <property type="entry name" value="WD REPEAT, SAM AND U-BOX DOMAIN-CONTAINING PROTEIN 1"/>
    <property type="match status" value="1"/>
</dbReference>
<dbReference type="RefSeq" id="XP_008876648.1">
    <property type="nucleotide sequence ID" value="XM_008878426.1"/>
</dbReference>
<dbReference type="SUPFAM" id="SSF57850">
    <property type="entry name" value="RING/U-box"/>
    <property type="match status" value="2"/>
</dbReference>
<feature type="domain" description="U-box" evidence="1">
    <location>
        <begin position="4"/>
        <end position="77"/>
    </location>
</feature>
<dbReference type="GO" id="GO:0016567">
    <property type="term" value="P:protein ubiquitination"/>
    <property type="evidence" value="ECO:0007669"/>
    <property type="project" value="InterPro"/>
</dbReference>
<dbReference type="eggNOG" id="ENOG502SAM9">
    <property type="taxonomic scope" value="Eukaryota"/>
</dbReference>
<dbReference type="Pfam" id="PF04564">
    <property type="entry name" value="U-box"/>
    <property type="match status" value="2"/>
</dbReference>
<dbReference type="VEuPathDB" id="FungiDB:H310_11678"/>
<evidence type="ECO:0000313" key="2">
    <source>
        <dbReference type="EMBL" id="ETV94703.1"/>
    </source>
</evidence>
<dbReference type="InterPro" id="IPR013083">
    <property type="entry name" value="Znf_RING/FYVE/PHD"/>
</dbReference>
<dbReference type="Gene3D" id="3.30.40.10">
    <property type="entry name" value="Zinc/RING finger domain, C3HC4 (zinc finger)"/>
    <property type="match status" value="2"/>
</dbReference>
<dbReference type="CDD" id="cd16655">
    <property type="entry name" value="RING-Ubox_WDSUB1-like"/>
    <property type="match status" value="2"/>
</dbReference>
<accession>A0A024TKY4</accession>
<dbReference type="GeneID" id="20088728"/>
<dbReference type="PANTHER" id="PTHR46573:SF1">
    <property type="entry name" value="WD REPEAT, SAM AND U-BOX DOMAIN-CONTAINING PROTEIN 1"/>
    <property type="match status" value="1"/>
</dbReference>
<feature type="domain" description="U-box" evidence="1">
    <location>
        <begin position="81"/>
        <end position="160"/>
    </location>
</feature>
<evidence type="ECO:0000259" key="1">
    <source>
        <dbReference type="PROSITE" id="PS51698"/>
    </source>
</evidence>